<evidence type="ECO:0000313" key="2">
    <source>
        <dbReference type="EMBL" id="APE37566.1"/>
    </source>
</evidence>
<evidence type="ECO:0000259" key="1">
    <source>
        <dbReference type="Pfam" id="PF00144"/>
    </source>
</evidence>
<dbReference type="InterPro" id="IPR001466">
    <property type="entry name" value="Beta-lactam-related"/>
</dbReference>
<feature type="domain" description="Beta-lactamase-related" evidence="1">
    <location>
        <begin position="62"/>
        <end position="399"/>
    </location>
</feature>
<dbReference type="PANTHER" id="PTHR46825">
    <property type="entry name" value="D-ALANYL-D-ALANINE-CARBOXYPEPTIDASE/ENDOPEPTIDASE AMPH"/>
    <property type="match status" value="1"/>
</dbReference>
<dbReference type="Pfam" id="PF00144">
    <property type="entry name" value="Beta-lactamase"/>
    <property type="match status" value="1"/>
</dbReference>
<dbReference type="EMBL" id="CP018082">
    <property type="protein sequence ID" value="APE37566.1"/>
    <property type="molecule type" value="Genomic_DNA"/>
</dbReference>
<dbReference type="InterPro" id="IPR012338">
    <property type="entry name" value="Beta-lactam/transpept-like"/>
</dbReference>
<proteinExistence type="predicted"/>
<dbReference type="AlphaFoldDB" id="A0A1J0VZY1"/>
<sequence length="415" mass="44253">MTFFRDMPRRWTRLGAVAILCSALVSGGGTVSERPSVDPTAIDRTPAELSVALGRLAEPIVREILDALLVPGAVVYVRTPDAYWQRAFGSRILGQNDPVLVEDFFRVGSTTKTMVGTVALQLVGEGRLALDESVSRYRAGVPNGDDITIADLLNMRSGLFSYNENPSFAAIMDDDPGRVWKPEALLRIGFASEPYSAPGTEFRYSNTNTILLAAVLEQVTGQDIGSLLTHRIFRPLDLTKTSYPEPGEATLPSPSPRGYLYGTNTSALSSVVLPSAQVAAARTGDLAPTDVTNLDPSWIGAAGGVISTAQDLATYVRALVGSDELIGPELQRERLTSAAPLDRRDPAGIRYGLGLESFGPMLGHDGAIPGFQTFMGYDPDTGITIVVLCTLRDGPAGGRPANEIAYGLVRALIAE</sequence>
<dbReference type="PANTHER" id="PTHR46825:SF7">
    <property type="entry name" value="D-ALANYL-D-ALANINE CARBOXYPEPTIDASE"/>
    <property type="match status" value="1"/>
</dbReference>
<dbReference type="Gene3D" id="3.40.710.10">
    <property type="entry name" value="DD-peptidase/beta-lactamase superfamily"/>
    <property type="match status" value="1"/>
</dbReference>
<keyword evidence="3" id="KW-1185">Reference proteome</keyword>
<dbReference type="OrthoDB" id="3174977at2"/>
<accession>A0A1J0VZY1</accession>
<dbReference type="KEGG" id="nsl:BOX37_30630"/>
<reference evidence="2" key="1">
    <citation type="submission" date="2016-11" db="EMBL/GenBank/DDBJ databases">
        <authorList>
            <person name="Jaros S."/>
            <person name="Januszkiewicz K."/>
            <person name="Wedrychowicz H."/>
        </authorList>
    </citation>
    <scope>NUCLEOTIDE SEQUENCE [LARGE SCALE GENOMIC DNA]</scope>
    <source>
        <strain evidence="2">Y48</strain>
    </source>
</reference>
<gene>
    <name evidence="2" type="ORF">BOX37_30630</name>
</gene>
<evidence type="ECO:0000313" key="3">
    <source>
        <dbReference type="Proteomes" id="UP000183810"/>
    </source>
</evidence>
<dbReference type="Proteomes" id="UP000183810">
    <property type="component" value="Chromosome"/>
</dbReference>
<protein>
    <recommendedName>
        <fullName evidence="1">Beta-lactamase-related domain-containing protein</fullName>
    </recommendedName>
</protein>
<organism evidence="2 3">
    <name type="scientific">Nocardia mangyaensis</name>
    <dbReference type="NCBI Taxonomy" id="2213200"/>
    <lineage>
        <taxon>Bacteria</taxon>
        <taxon>Bacillati</taxon>
        <taxon>Actinomycetota</taxon>
        <taxon>Actinomycetes</taxon>
        <taxon>Mycobacteriales</taxon>
        <taxon>Nocardiaceae</taxon>
        <taxon>Nocardia</taxon>
    </lineage>
</organism>
<dbReference type="InterPro" id="IPR050491">
    <property type="entry name" value="AmpC-like"/>
</dbReference>
<dbReference type="SUPFAM" id="SSF56601">
    <property type="entry name" value="beta-lactamase/transpeptidase-like"/>
    <property type="match status" value="1"/>
</dbReference>
<name>A0A1J0VZY1_9NOCA</name>